<dbReference type="AlphaFoldDB" id="A0A6J4VQD1"/>
<feature type="domain" description="GAF" evidence="1">
    <location>
        <begin position="6"/>
        <end position="75"/>
    </location>
</feature>
<dbReference type="Gene3D" id="3.30.450.40">
    <property type="match status" value="1"/>
</dbReference>
<sequence>MEFETPTAVQDVAADHRNASAPLHTEGVVSMTCMPLQVGAATIGVLCAMSSRRRLFTVAEMELLYTIANQAAIAIENARIYADVG</sequence>
<dbReference type="EMBL" id="CADCWM010000975">
    <property type="protein sequence ID" value="CAA9586077.1"/>
    <property type="molecule type" value="Genomic_DNA"/>
</dbReference>
<name>A0A6J4VQD1_9BACT</name>
<protein>
    <recommendedName>
        <fullName evidence="1">GAF domain-containing protein</fullName>
    </recommendedName>
</protein>
<dbReference type="SUPFAM" id="SSF55781">
    <property type="entry name" value="GAF domain-like"/>
    <property type="match status" value="1"/>
</dbReference>
<reference evidence="2" key="1">
    <citation type="submission" date="2020-02" db="EMBL/GenBank/DDBJ databases">
        <authorList>
            <person name="Meier V. D."/>
        </authorList>
    </citation>
    <scope>NUCLEOTIDE SEQUENCE</scope>
    <source>
        <strain evidence="2">AVDCRST_MAG88</strain>
    </source>
</reference>
<accession>A0A6J4VQD1</accession>
<organism evidence="2">
    <name type="scientific">uncultured Thermomicrobiales bacterium</name>
    <dbReference type="NCBI Taxonomy" id="1645740"/>
    <lineage>
        <taxon>Bacteria</taxon>
        <taxon>Pseudomonadati</taxon>
        <taxon>Thermomicrobiota</taxon>
        <taxon>Thermomicrobia</taxon>
        <taxon>Thermomicrobiales</taxon>
        <taxon>environmental samples</taxon>
    </lineage>
</organism>
<proteinExistence type="predicted"/>
<evidence type="ECO:0000259" key="1">
    <source>
        <dbReference type="Pfam" id="PF01590"/>
    </source>
</evidence>
<dbReference type="Pfam" id="PF01590">
    <property type="entry name" value="GAF"/>
    <property type="match status" value="1"/>
</dbReference>
<gene>
    <name evidence="2" type="ORF">AVDCRST_MAG88-3957</name>
</gene>
<dbReference type="InterPro" id="IPR029016">
    <property type="entry name" value="GAF-like_dom_sf"/>
</dbReference>
<evidence type="ECO:0000313" key="2">
    <source>
        <dbReference type="EMBL" id="CAA9586077.1"/>
    </source>
</evidence>
<dbReference type="InterPro" id="IPR003018">
    <property type="entry name" value="GAF"/>
</dbReference>
<feature type="non-terminal residue" evidence="2">
    <location>
        <position position="85"/>
    </location>
</feature>